<evidence type="ECO:0000313" key="4">
    <source>
        <dbReference type="EMBL" id="MDU0261119.1"/>
    </source>
</evidence>
<evidence type="ECO:0000313" key="2">
    <source>
        <dbReference type="EMBL" id="GKI20586.1"/>
    </source>
</evidence>
<feature type="transmembrane region" description="Helical" evidence="1">
    <location>
        <begin position="6"/>
        <end position="24"/>
    </location>
</feature>
<evidence type="ECO:0000313" key="5">
    <source>
        <dbReference type="Proteomes" id="UP000324870"/>
    </source>
</evidence>
<dbReference type="RefSeq" id="WP_014775179.1">
    <property type="nucleotide sequence ID" value="NZ_AP025581.1"/>
</dbReference>
<evidence type="ECO:0000256" key="1">
    <source>
        <dbReference type="SAM" id="Phobius"/>
    </source>
</evidence>
<dbReference type="Proteomes" id="UP001181347">
    <property type="component" value="Unassembled WGS sequence"/>
</dbReference>
<name>A0A5B5VSN7_9BACT</name>
<reference evidence="2" key="2">
    <citation type="submission" date="2022-01" db="EMBL/GenBank/DDBJ databases">
        <title>Novel bile acid biosynthetic pathways are enriched in the microbiome of centenarians.</title>
        <authorList>
            <person name="Sato Y."/>
            <person name="Atarashi K."/>
            <person name="Plichta R.D."/>
            <person name="Arai Y."/>
            <person name="Sasajima S."/>
            <person name="Kearney M.S."/>
            <person name="Suda W."/>
            <person name="Takeshita K."/>
            <person name="Sasaki T."/>
            <person name="Okamoto S."/>
            <person name="Skelly N.A."/>
            <person name="Okamura Y."/>
            <person name="Vlamakis H."/>
            <person name="Li Y."/>
            <person name="Tanoue T."/>
            <person name="Takei H."/>
            <person name="Nittono H."/>
            <person name="Narushima S."/>
            <person name="Irie J."/>
            <person name="Itoh H."/>
            <person name="Moriya K."/>
            <person name="Sugiura Y."/>
            <person name="Suematsu M."/>
            <person name="Moritoki N."/>
            <person name="Shibata S."/>
            <person name="Littman R.D."/>
            <person name="Fischbach A.M."/>
            <person name="Uwamino Y."/>
            <person name="Inoue T."/>
            <person name="Honda A."/>
            <person name="Hattori M."/>
            <person name="Murai T."/>
            <person name="Xavier J.R."/>
            <person name="Hirose N."/>
            <person name="Honda K."/>
        </authorList>
    </citation>
    <scope>NUCLEOTIDE SEQUENCE</scope>
    <source>
        <strain evidence="2">CE91-St16</strain>
    </source>
</reference>
<reference evidence="3 5" key="1">
    <citation type="journal article" date="2019" name="Nat. Med.">
        <title>A library of human gut bacterial isolates paired with longitudinal multiomics data enables mechanistic microbiome research.</title>
        <authorList>
            <person name="Poyet M."/>
            <person name="Groussin M."/>
            <person name="Gibbons S.M."/>
            <person name="Avila-Pacheco J."/>
            <person name="Jiang X."/>
            <person name="Kearney S.M."/>
            <person name="Perrotta A.R."/>
            <person name="Berdy B."/>
            <person name="Zhao S."/>
            <person name="Lieberman T.D."/>
            <person name="Swanson P.K."/>
            <person name="Smith M."/>
            <person name="Roesemann S."/>
            <person name="Alexander J.E."/>
            <person name="Rich S.A."/>
            <person name="Livny J."/>
            <person name="Vlamakis H."/>
            <person name="Clish C."/>
            <person name="Bullock K."/>
            <person name="Deik A."/>
            <person name="Scott J."/>
            <person name="Pierce K.A."/>
            <person name="Xavier R.J."/>
            <person name="Alm E.J."/>
        </authorList>
    </citation>
    <scope>NUCLEOTIDE SEQUENCE [LARGE SCALE GENOMIC DNA]</scope>
    <source>
        <strain evidence="3 5">BIOML-A1</strain>
    </source>
</reference>
<gene>
    <name evidence="2" type="ORF">CE91St16_34940</name>
    <name evidence="3" type="ORF">F2A26_02220</name>
    <name evidence="4" type="ORF">RVH17_13560</name>
</gene>
<keyword evidence="1" id="KW-0812">Transmembrane</keyword>
<evidence type="ECO:0000313" key="3">
    <source>
        <dbReference type="EMBL" id="KAA3160574.1"/>
    </source>
</evidence>
<dbReference type="EMBL" id="BQOL01000005">
    <property type="protein sequence ID" value="GKI20586.1"/>
    <property type="molecule type" value="Genomic_DNA"/>
</dbReference>
<sequence length="74" mass="8131">MIKKLIGIIVATAVIVIIVIAAVRRNNFQSMVLRDEIEDQTYPEPVASQQPAVPVPVETETTDSISVEVIDSLR</sequence>
<keyword evidence="1" id="KW-1133">Transmembrane helix</keyword>
<dbReference type="Proteomes" id="UP001055105">
    <property type="component" value="Unassembled WGS sequence"/>
</dbReference>
<accession>A0A5B5VSN7</accession>
<proteinExistence type="predicted"/>
<evidence type="ECO:0000313" key="6">
    <source>
        <dbReference type="Proteomes" id="UP001181347"/>
    </source>
</evidence>
<dbReference type="Proteomes" id="UP000324870">
    <property type="component" value="Unassembled WGS sequence"/>
</dbReference>
<organism evidence="4 6">
    <name type="scientific">Alistipes finegoldii</name>
    <dbReference type="NCBI Taxonomy" id="214856"/>
    <lineage>
        <taxon>Bacteria</taxon>
        <taxon>Pseudomonadati</taxon>
        <taxon>Bacteroidota</taxon>
        <taxon>Bacteroidia</taxon>
        <taxon>Bacteroidales</taxon>
        <taxon>Rikenellaceae</taxon>
        <taxon>Alistipes</taxon>
    </lineage>
</organism>
<comment type="caution">
    <text evidence="4">The sequence shown here is derived from an EMBL/GenBank/DDBJ whole genome shotgun (WGS) entry which is preliminary data.</text>
</comment>
<dbReference type="EMBL" id="VVND01000002">
    <property type="protein sequence ID" value="KAA3160574.1"/>
    <property type="molecule type" value="Genomic_DNA"/>
</dbReference>
<keyword evidence="5" id="KW-1185">Reference proteome</keyword>
<protein>
    <submittedName>
        <fullName evidence="4">Uncharacterized protein</fullName>
    </submittedName>
</protein>
<keyword evidence="1" id="KW-0472">Membrane</keyword>
<reference evidence="4" key="3">
    <citation type="submission" date="2023-10" db="EMBL/GenBank/DDBJ databases">
        <title>Genome Sequence of the Bacteria from From Gut Wall in Crohn's Disease.</title>
        <authorList>
            <person name="Rodriguez-Palacios A."/>
        </authorList>
    </citation>
    <scope>NUCLEOTIDE SEQUENCE</scope>
    <source>
        <strain evidence="4">CavFT-hAR58</strain>
    </source>
</reference>
<dbReference type="AlphaFoldDB" id="A0A5B5VSN7"/>
<dbReference type="EMBL" id="JAWDES010000005">
    <property type="protein sequence ID" value="MDU0261119.1"/>
    <property type="molecule type" value="Genomic_DNA"/>
</dbReference>